<evidence type="ECO:0000256" key="1">
    <source>
        <dbReference type="SAM" id="SignalP"/>
    </source>
</evidence>
<reference evidence="2 3" key="1">
    <citation type="submission" date="2021-01" db="EMBL/GenBank/DDBJ databases">
        <title>Genomic Encyclopedia of Type Strains, Phase IV (KMG-IV): sequencing the most valuable type-strain genomes for metagenomic binning, comparative biology and taxonomic classification.</title>
        <authorList>
            <person name="Goeker M."/>
        </authorList>
    </citation>
    <scope>NUCLEOTIDE SEQUENCE [LARGE SCALE GENOMIC DNA]</scope>
    <source>
        <strain evidence="2 3">DSM 24834</strain>
    </source>
</reference>
<gene>
    <name evidence="2" type="ORF">JOC86_004355</name>
</gene>
<dbReference type="Proteomes" id="UP001646157">
    <property type="component" value="Unassembled WGS sequence"/>
</dbReference>
<sequence length="196" mass="21811">MKKLLSVCLTAVIAGSLMTGCSAITEMFEKANGVILYGDHNQVAEVFEQEKEDLREKNEYKFKVAEDQGQQILIFNETTAKALVEKELLNKVVKEDETEPISSLPDLKDTGILFTKKDDVDKVTIDGKSISVLNEGNIVIGRGRAYGDMFLVVSDEKWSAMKGTEKAMGVIEYNEDPAEKLPGFEVERVQLITIND</sequence>
<dbReference type="RefSeq" id="WP_205174939.1">
    <property type="nucleotide sequence ID" value="NZ_JAFBDZ010000005.1"/>
</dbReference>
<evidence type="ECO:0000313" key="2">
    <source>
        <dbReference type="EMBL" id="MBM7587781.1"/>
    </source>
</evidence>
<accession>A0ABS2NIV1</accession>
<protein>
    <recommendedName>
        <fullName evidence="4">Lipoprotein</fullName>
    </recommendedName>
</protein>
<dbReference type="Gene3D" id="3.30.70.3060">
    <property type="match status" value="1"/>
</dbReference>
<feature type="chain" id="PRO_5047132336" description="Lipoprotein" evidence="1">
    <location>
        <begin position="24"/>
        <end position="196"/>
    </location>
</feature>
<organism evidence="2 3">
    <name type="scientific">Rossellomorea pakistanensis</name>
    <dbReference type="NCBI Taxonomy" id="992288"/>
    <lineage>
        <taxon>Bacteria</taxon>
        <taxon>Bacillati</taxon>
        <taxon>Bacillota</taxon>
        <taxon>Bacilli</taxon>
        <taxon>Bacillales</taxon>
        <taxon>Bacillaceae</taxon>
        <taxon>Rossellomorea</taxon>
    </lineage>
</organism>
<dbReference type="EMBL" id="JAFBDZ010000005">
    <property type="protein sequence ID" value="MBM7587781.1"/>
    <property type="molecule type" value="Genomic_DNA"/>
</dbReference>
<dbReference type="Pfam" id="PF17294">
    <property type="entry name" value="Lipoprotein_22"/>
    <property type="match status" value="1"/>
</dbReference>
<keyword evidence="3" id="KW-1185">Reference proteome</keyword>
<name>A0ABS2NIV1_9BACI</name>
<keyword evidence="1" id="KW-0732">Signal</keyword>
<proteinExistence type="predicted"/>
<dbReference type="InterPro" id="IPR035253">
    <property type="entry name" value="Lipoprotein_22_bac"/>
</dbReference>
<dbReference type="Gene3D" id="2.40.40.60">
    <property type="match status" value="1"/>
</dbReference>
<dbReference type="PROSITE" id="PS51257">
    <property type="entry name" value="PROKAR_LIPOPROTEIN"/>
    <property type="match status" value="1"/>
</dbReference>
<feature type="signal peptide" evidence="1">
    <location>
        <begin position="1"/>
        <end position="23"/>
    </location>
</feature>
<comment type="caution">
    <text evidence="2">The sequence shown here is derived from an EMBL/GenBank/DDBJ whole genome shotgun (WGS) entry which is preliminary data.</text>
</comment>
<evidence type="ECO:0000313" key="3">
    <source>
        <dbReference type="Proteomes" id="UP001646157"/>
    </source>
</evidence>
<evidence type="ECO:0008006" key="4">
    <source>
        <dbReference type="Google" id="ProtNLM"/>
    </source>
</evidence>